<accession>A0A0G4KIQ0</accession>
<feature type="compositionally biased region" description="Low complexity" evidence="1">
    <location>
        <begin position="93"/>
        <end position="102"/>
    </location>
</feature>
<evidence type="ECO:0000313" key="2">
    <source>
        <dbReference type="EMBL" id="CRK03138.1"/>
    </source>
</evidence>
<gene>
    <name evidence="2" type="ORF">BN1723_008837</name>
</gene>
<evidence type="ECO:0000256" key="1">
    <source>
        <dbReference type="SAM" id="MobiDB-lite"/>
    </source>
</evidence>
<reference evidence="3" key="1">
    <citation type="submission" date="2015-05" db="EMBL/GenBank/DDBJ databases">
        <authorList>
            <person name="Fogelqvist Johan"/>
        </authorList>
    </citation>
    <scope>NUCLEOTIDE SEQUENCE [LARGE SCALE GENOMIC DNA]</scope>
</reference>
<feature type="region of interest" description="Disordered" evidence="1">
    <location>
        <begin position="153"/>
        <end position="172"/>
    </location>
</feature>
<feature type="compositionally biased region" description="Polar residues" evidence="1">
    <location>
        <begin position="1"/>
        <end position="15"/>
    </location>
</feature>
<feature type="compositionally biased region" description="Polar residues" evidence="1">
    <location>
        <begin position="204"/>
        <end position="216"/>
    </location>
</feature>
<organism evidence="2 3">
    <name type="scientific">Verticillium longisporum</name>
    <name type="common">Verticillium dahliae var. longisporum</name>
    <dbReference type="NCBI Taxonomy" id="100787"/>
    <lineage>
        <taxon>Eukaryota</taxon>
        <taxon>Fungi</taxon>
        <taxon>Dikarya</taxon>
        <taxon>Ascomycota</taxon>
        <taxon>Pezizomycotina</taxon>
        <taxon>Sordariomycetes</taxon>
        <taxon>Hypocreomycetidae</taxon>
        <taxon>Glomerellales</taxon>
        <taxon>Plectosphaerellaceae</taxon>
        <taxon>Verticillium</taxon>
    </lineage>
</organism>
<feature type="compositionally biased region" description="Low complexity" evidence="1">
    <location>
        <begin position="349"/>
        <end position="358"/>
    </location>
</feature>
<name>A0A0G4KIQ0_VERLO</name>
<dbReference type="Proteomes" id="UP000045706">
    <property type="component" value="Unassembled WGS sequence"/>
</dbReference>
<evidence type="ECO:0000313" key="3">
    <source>
        <dbReference type="Proteomes" id="UP000045706"/>
    </source>
</evidence>
<sequence length="417" mass="46371">MATFATSTPSPQPSGIRTPPTPKHGYSDHWEPYSPRKSARISSQRATHRTPSPSSSHRTPRTTRKSAVAATAIMSPAFSPQKRRLPALDAVHRASSSRSVAHTHGHDKEEQDESRAAAFHRRSGMLPTPVKTPRKAPTETQAASIEAVARNLFVDDDAPTTPRKKRTPKKYTGMSLESFTAEAVQDDIQIFTDSHDRVPEVDNSVENPFYGSNTEAQPEPRLRRSKRKVTVPGEGAQHVDEALQREDGMVYVFRGKKVFRKFADNDDGLDEEAALEAHLGRPLTRSSIKPRRLFQRTEPPEILVTPEDEEALTDIEDHHMNEEDKVEETPETPVAEDSCPATPAAPRFGPAATPPGTRRTTRFLSKSEDATPSRAKTGRTLFEDWRRVKSRPDSTERTTKRPAGDELSAATPKRTRS</sequence>
<feature type="region of interest" description="Disordered" evidence="1">
    <location>
        <begin position="195"/>
        <end position="241"/>
    </location>
</feature>
<dbReference type="EMBL" id="CVQI01000891">
    <property type="protein sequence ID" value="CRK03138.1"/>
    <property type="molecule type" value="Genomic_DNA"/>
</dbReference>
<dbReference type="AlphaFoldDB" id="A0A0G4KIQ0"/>
<proteinExistence type="predicted"/>
<protein>
    <submittedName>
        <fullName evidence="2">Uncharacterized protein</fullName>
    </submittedName>
</protein>
<feature type="compositionally biased region" description="Basic and acidic residues" evidence="1">
    <location>
        <begin position="381"/>
        <end position="404"/>
    </location>
</feature>
<feature type="region of interest" description="Disordered" evidence="1">
    <location>
        <begin position="314"/>
        <end position="417"/>
    </location>
</feature>
<feature type="compositionally biased region" description="Basic and acidic residues" evidence="1">
    <location>
        <begin position="104"/>
        <end position="115"/>
    </location>
</feature>
<feature type="region of interest" description="Disordered" evidence="1">
    <location>
        <begin position="1"/>
        <end position="141"/>
    </location>
</feature>